<accession>A0A2T9YLB6</accession>
<dbReference type="Proteomes" id="UP000245383">
    <property type="component" value="Unassembled WGS sequence"/>
</dbReference>
<proteinExistence type="predicted"/>
<evidence type="ECO:0000313" key="2">
    <source>
        <dbReference type="EMBL" id="PVU93118.1"/>
    </source>
</evidence>
<dbReference type="OrthoDB" id="10066840at2759"/>
<keyword evidence="1" id="KW-0732">Signal</keyword>
<feature type="signal peptide" evidence="1">
    <location>
        <begin position="1"/>
        <end position="24"/>
    </location>
</feature>
<organism evidence="2 3">
    <name type="scientific">Smittium simulii</name>
    <dbReference type="NCBI Taxonomy" id="133385"/>
    <lineage>
        <taxon>Eukaryota</taxon>
        <taxon>Fungi</taxon>
        <taxon>Fungi incertae sedis</taxon>
        <taxon>Zoopagomycota</taxon>
        <taxon>Kickxellomycotina</taxon>
        <taxon>Harpellomycetes</taxon>
        <taxon>Harpellales</taxon>
        <taxon>Legeriomycetaceae</taxon>
        <taxon>Smittium</taxon>
    </lineage>
</organism>
<sequence length="178" mass="19162">MIFHKSLLSACFLAHALLQTSVYADEPRTKVQAYDAPAVTHSANGAVTVCDKNGCVTTLDENKNNDSKYPEINDEKNNYSYKCKNGEQKCASGKNGIEECVNGKIVFTDCKVGGKCSALSENKAECVPFFYVPDCKNGEQKCASGKNGVEECVNGKIVFTDCKVGGKCSALSENKAEC</sequence>
<gene>
    <name evidence="2" type="ORF">BB561_003448</name>
</gene>
<reference evidence="2 3" key="1">
    <citation type="journal article" date="2018" name="MBio">
        <title>Comparative Genomics Reveals the Core Gene Toolbox for the Fungus-Insect Symbiosis.</title>
        <authorList>
            <person name="Wang Y."/>
            <person name="Stata M."/>
            <person name="Wang W."/>
            <person name="Stajich J.E."/>
            <person name="White M.M."/>
            <person name="Moncalvo J.M."/>
        </authorList>
    </citation>
    <scope>NUCLEOTIDE SEQUENCE [LARGE SCALE GENOMIC DNA]</scope>
    <source>
        <strain evidence="2 3">SWE-8-4</strain>
    </source>
</reference>
<evidence type="ECO:0008006" key="4">
    <source>
        <dbReference type="Google" id="ProtNLM"/>
    </source>
</evidence>
<keyword evidence="3" id="KW-1185">Reference proteome</keyword>
<comment type="caution">
    <text evidence="2">The sequence shown here is derived from an EMBL/GenBank/DDBJ whole genome shotgun (WGS) entry which is preliminary data.</text>
</comment>
<dbReference type="AlphaFoldDB" id="A0A2T9YLB6"/>
<protein>
    <recommendedName>
        <fullName evidence="4">Carbohydrate-binding module family 19 domain-containing protein</fullName>
    </recommendedName>
</protein>
<dbReference type="STRING" id="133385.A0A2T9YLB6"/>
<feature type="non-terminal residue" evidence="2">
    <location>
        <position position="178"/>
    </location>
</feature>
<feature type="chain" id="PRO_5015432499" description="Carbohydrate-binding module family 19 domain-containing protein" evidence="1">
    <location>
        <begin position="25"/>
        <end position="178"/>
    </location>
</feature>
<evidence type="ECO:0000313" key="3">
    <source>
        <dbReference type="Proteomes" id="UP000245383"/>
    </source>
</evidence>
<evidence type="ECO:0000256" key="1">
    <source>
        <dbReference type="SAM" id="SignalP"/>
    </source>
</evidence>
<dbReference type="EMBL" id="MBFR01000138">
    <property type="protein sequence ID" value="PVU93118.1"/>
    <property type="molecule type" value="Genomic_DNA"/>
</dbReference>
<name>A0A2T9YLB6_9FUNG</name>